<evidence type="ECO:0000256" key="2">
    <source>
        <dbReference type="SAM" id="MobiDB-lite"/>
    </source>
</evidence>
<gene>
    <name evidence="3" type="ORF">ABMA27_008093</name>
</gene>
<protein>
    <submittedName>
        <fullName evidence="3">Uncharacterized protein</fullName>
    </submittedName>
</protein>
<dbReference type="Proteomes" id="UP001549920">
    <property type="component" value="Unassembled WGS sequence"/>
</dbReference>
<reference evidence="3 4" key="1">
    <citation type="submission" date="2024-06" db="EMBL/GenBank/DDBJ databases">
        <title>A chromosome-level genome assembly of beet webworm, Loxostege sticticalis.</title>
        <authorList>
            <person name="Zhang Y."/>
        </authorList>
    </citation>
    <scope>NUCLEOTIDE SEQUENCE [LARGE SCALE GENOMIC DNA]</scope>
    <source>
        <strain evidence="3">AQ026</strain>
        <tissue evidence="3">Whole body</tissue>
    </source>
</reference>
<organism evidence="3 4">
    <name type="scientific">Loxostege sticticalis</name>
    <name type="common">Beet webworm moth</name>
    <dbReference type="NCBI Taxonomy" id="481309"/>
    <lineage>
        <taxon>Eukaryota</taxon>
        <taxon>Metazoa</taxon>
        <taxon>Ecdysozoa</taxon>
        <taxon>Arthropoda</taxon>
        <taxon>Hexapoda</taxon>
        <taxon>Insecta</taxon>
        <taxon>Pterygota</taxon>
        <taxon>Neoptera</taxon>
        <taxon>Endopterygota</taxon>
        <taxon>Lepidoptera</taxon>
        <taxon>Glossata</taxon>
        <taxon>Ditrysia</taxon>
        <taxon>Pyraloidea</taxon>
        <taxon>Crambidae</taxon>
        <taxon>Pyraustinae</taxon>
        <taxon>Loxostege</taxon>
    </lineage>
</organism>
<keyword evidence="4" id="KW-1185">Reference proteome</keyword>
<feature type="coiled-coil region" evidence="1">
    <location>
        <begin position="50"/>
        <end position="77"/>
    </location>
</feature>
<feature type="coiled-coil region" evidence="1">
    <location>
        <begin position="110"/>
        <end position="137"/>
    </location>
</feature>
<name>A0ABR3HDY1_LOXSC</name>
<feature type="compositionally biased region" description="Polar residues" evidence="2">
    <location>
        <begin position="1"/>
        <end position="10"/>
    </location>
</feature>
<evidence type="ECO:0000313" key="4">
    <source>
        <dbReference type="Proteomes" id="UP001549920"/>
    </source>
</evidence>
<accession>A0ABR3HDY1</accession>
<keyword evidence="1" id="KW-0175">Coiled coil</keyword>
<feature type="region of interest" description="Disordered" evidence="2">
    <location>
        <begin position="1"/>
        <end position="24"/>
    </location>
</feature>
<proteinExistence type="predicted"/>
<sequence>MPLRSPTATRSDIRMGMGGSQPNLSTIEANIDLPSDDQINFRNKRKHTGDEDIREELREIRKEMAEMMRVLTSINEKQTETINKMSEDITLLKGHVKEIKSTTENLGLENREIKSNLDDLISKYKENNRKIEIIETKLGTFQPANITLPPVSTSSSNNLEENLMVELTERLSRSKNIIITGLVEQKSANYKERQDADKREVLNILQNISSDCSKHRPLKVCFSTKDEALFVLRSKNTKVLGSVKIFSDQTPQQQAYFKKLKDELKSRNDNGEMNLTIKYYKGIPKIVKTTPKN</sequence>
<evidence type="ECO:0000256" key="1">
    <source>
        <dbReference type="SAM" id="Coils"/>
    </source>
</evidence>
<comment type="caution">
    <text evidence="3">The sequence shown here is derived from an EMBL/GenBank/DDBJ whole genome shotgun (WGS) entry which is preliminary data.</text>
</comment>
<evidence type="ECO:0000313" key="3">
    <source>
        <dbReference type="EMBL" id="KAL0868638.1"/>
    </source>
</evidence>
<dbReference type="EMBL" id="JBEUOH010000021">
    <property type="protein sequence ID" value="KAL0868638.1"/>
    <property type="molecule type" value="Genomic_DNA"/>
</dbReference>